<feature type="compositionally biased region" description="Polar residues" evidence="1">
    <location>
        <begin position="260"/>
        <end position="277"/>
    </location>
</feature>
<feature type="compositionally biased region" description="Low complexity" evidence="1">
    <location>
        <begin position="32"/>
        <end position="43"/>
    </location>
</feature>
<dbReference type="EMBL" id="JAAAUY010001111">
    <property type="protein sequence ID" value="KAF9324313.1"/>
    <property type="molecule type" value="Genomic_DNA"/>
</dbReference>
<evidence type="ECO:0000256" key="1">
    <source>
        <dbReference type="SAM" id="MobiDB-lite"/>
    </source>
</evidence>
<feature type="compositionally biased region" description="Polar residues" evidence="1">
    <location>
        <begin position="461"/>
        <end position="475"/>
    </location>
</feature>
<comment type="caution">
    <text evidence="2">The sequence shown here is derived from an EMBL/GenBank/DDBJ whole genome shotgun (WGS) entry which is preliminary data.</text>
</comment>
<accession>A0A9P5SEQ3</accession>
<gene>
    <name evidence="2" type="ORF">BG006_000674</name>
</gene>
<feature type="compositionally biased region" description="Low complexity" evidence="1">
    <location>
        <begin position="438"/>
        <end position="452"/>
    </location>
</feature>
<sequence>MDIYSFSSTFDSRPSARSSTSSIGNWAPRARSSSVSSQGSTGSVNLDAIIASESDLNEEKPLELVEGDEVELVEGDEVDWTSKEERPAVENAQPSIPTPLMANSYSTTTPRTTHLEDQGEDYWPGSISENEIDDDEDDEEFGEALREFSQMSLKTNSVQVRGLGFSSGLPSSSRISAPSSRFPQKKNHFDLDADYMDIPAGFDNLRSGSRTSTYSNSGTASNRSSISKMPTPSGLVQPKSGLKAPGASRLAQPGARSLVQPKSTGSRGTTPVSQAPKSGQAPKGLQAPRTGLQAPKTQAPRASTATRVPTKPGVALPPSRTGPSSLAKPQVKPGTRLIPPSAPASRVNTTRSQLAPPVNIKRPNIPTSTSNRTSLLQAPASLASRSTGTVGATVARMNAASAQSPNNPGLTSPKRSLTMPSGLSSPTRIRTGGSAMVSPTSSQTSTSSLPSLGYGARDSSQRLMNATGAASSTKSRLMGPRITTGRTSMYGSSAHLRMEDDYEEDTYYDDYRHPDYAVLTPPQSPSAKGSRLSMVLPTRLAIPTTMTTSRIGRPGSPAAMSVTGLRGTQVHGLVSPKAGHHRY</sequence>
<organism evidence="2 3">
    <name type="scientific">Podila minutissima</name>
    <dbReference type="NCBI Taxonomy" id="64525"/>
    <lineage>
        <taxon>Eukaryota</taxon>
        <taxon>Fungi</taxon>
        <taxon>Fungi incertae sedis</taxon>
        <taxon>Mucoromycota</taxon>
        <taxon>Mortierellomycotina</taxon>
        <taxon>Mortierellomycetes</taxon>
        <taxon>Mortierellales</taxon>
        <taxon>Mortierellaceae</taxon>
        <taxon>Podila</taxon>
    </lineage>
</organism>
<name>A0A9P5SEQ3_9FUNG</name>
<feature type="region of interest" description="Disordered" evidence="1">
    <location>
        <begin position="398"/>
        <end position="488"/>
    </location>
</feature>
<evidence type="ECO:0000313" key="3">
    <source>
        <dbReference type="Proteomes" id="UP000696485"/>
    </source>
</evidence>
<feature type="compositionally biased region" description="Polar residues" evidence="1">
    <location>
        <begin position="101"/>
        <end position="112"/>
    </location>
</feature>
<dbReference type="AlphaFoldDB" id="A0A9P5SEQ3"/>
<feature type="compositionally biased region" description="Low complexity" evidence="1">
    <location>
        <begin position="12"/>
        <end position="22"/>
    </location>
</feature>
<feature type="compositionally biased region" description="Polar residues" evidence="1">
    <location>
        <begin position="400"/>
        <end position="428"/>
    </location>
</feature>
<protein>
    <submittedName>
        <fullName evidence="2">Uncharacterized protein</fullName>
    </submittedName>
</protein>
<feature type="compositionally biased region" description="Polar residues" evidence="1">
    <location>
        <begin position="1"/>
        <end position="11"/>
    </location>
</feature>
<feature type="region of interest" description="Disordered" evidence="1">
    <location>
        <begin position="205"/>
        <end position="350"/>
    </location>
</feature>
<reference evidence="2" key="1">
    <citation type="journal article" date="2020" name="Fungal Divers.">
        <title>Resolving the Mortierellaceae phylogeny through synthesis of multi-gene phylogenetics and phylogenomics.</title>
        <authorList>
            <person name="Vandepol N."/>
            <person name="Liber J."/>
            <person name="Desiro A."/>
            <person name="Na H."/>
            <person name="Kennedy M."/>
            <person name="Barry K."/>
            <person name="Grigoriev I.V."/>
            <person name="Miller A.N."/>
            <person name="O'Donnell K."/>
            <person name="Stajich J.E."/>
            <person name="Bonito G."/>
        </authorList>
    </citation>
    <scope>NUCLEOTIDE SEQUENCE</scope>
    <source>
        <strain evidence="2">NVP1</strain>
    </source>
</reference>
<dbReference type="Proteomes" id="UP000696485">
    <property type="component" value="Unassembled WGS sequence"/>
</dbReference>
<proteinExistence type="predicted"/>
<feature type="region of interest" description="Disordered" evidence="1">
    <location>
        <begin position="1"/>
        <end position="43"/>
    </location>
</feature>
<feature type="compositionally biased region" description="Polar residues" evidence="1">
    <location>
        <begin position="206"/>
        <end position="230"/>
    </location>
</feature>
<keyword evidence="3" id="KW-1185">Reference proteome</keyword>
<feature type="region of interest" description="Disordered" evidence="1">
    <location>
        <begin position="77"/>
        <end position="125"/>
    </location>
</feature>
<evidence type="ECO:0000313" key="2">
    <source>
        <dbReference type="EMBL" id="KAF9324313.1"/>
    </source>
</evidence>